<proteinExistence type="predicted"/>
<protein>
    <submittedName>
        <fullName evidence="5">Mismatch-specific DNA-glycosylase</fullName>
    </submittedName>
</protein>
<dbReference type="EMBL" id="BRXS01000001">
    <property type="protein sequence ID" value="GLC23508.1"/>
    <property type="molecule type" value="Genomic_DNA"/>
</dbReference>
<accession>A0AA37QBA8</accession>
<keyword evidence="3" id="KW-0234">DNA repair</keyword>
<keyword evidence="2" id="KW-0378">Hydrolase</keyword>
<dbReference type="GO" id="GO:0004844">
    <property type="term" value="F:uracil DNA N-glycosylase activity"/>
    <property type="evidence" value="ECO:0007669"/>
    <property type="project" value="TreeGrafter"/>
</dbReference>
<comment type="caution">
    <text evidence="5">The sequence shown here is derived from an EMBL/GenBank/DDBJ whole genome shotgun (WGS) entry which is preliminary data.</text>
</comment>
<sequence length="193" mass="20974">MPTPSNRTAPTSARRPTRAELLAAVDRTVPDVIGPDLRVLFCGINPGLYTAWSGHHFAGPGNRFWPTLHAAGFTDRRLQPAEERLLLPLGYGVTNVVARATATAAELAPQEFVEGGRVLAEKVARFRPRILAVLGVGAYRTAFAHPKATLGEQPERMGDARVWVLPNPSGLNANYQKDDLARLFRALHEAAHA</sequence>
<dbReference type="InterPro" id="IPR015637">
    <property type="entry name" value="MUG/TDG"/>
</dbReference>
<dbReference type="SUPFAM" id="SSF52141">
    <property type="entry name" value="Uracil-DNA glycosylase-like"/>
    <property type="match status" value="1"/>
</dbReference>
<dbReference type="Gene3D" id="3.40.470.10">
    <property type="entry name" value="Uracil-DNA glycosylase-like domain"/>
    <property type="match status" value="1"/>
</dbReference>
<keyword evidence="1" id="KW-0227">DNA damage</keyword>
<reference evidence="5" key="1">
    <citation type="submission" date="2022-08" db="EMBL/GenBank/DDBJ databases">
        <title>Draft genome sequencing of Roseisolibacter agri AW1220.</title>
        <authorList>
            <person name="Tobiishi Y."/>
            <person name="Tonouchi A."/>
        </authorList>
    </citation>
    <scope>NUCLEOTIDE SEQUENCE</scope>
    <source>
        <strain evidence="5">AW1220</strain>
    </source>
</reference>
<evidence type="ECO:0000256" key="2">
    <source>
        <dbReference type="ARBA" id="ARBA00022801"/>
    </source>
</evidence>
<evidence type="ECO:0000256" key="3">
    <source>
        <dbReference type="ARBA" id="ARBA00023204"/>
    </source>
</evidence>
<gene>
    <name evidence="5" type="ORF">rosag_00210</name>
</gene>
<dbReference type="Proteomes" id="UP001161325">
    <property type="component" value="Unassembled WGS sequence"/>
</dbReference>
<evidence type="ECO:0000259" key="4">
    <source>
        <dbReference type="SMART" id="SM00986"/>
    </source>
</evidence>
<dbReference type="SMART" id="SM00987">
    <property type="entry name" value="UreE_C"/>
    <property type="match status" value="1"/>
</dbReference>
<feature type="domain" description="Uracil-DNA glycosylase-like" evidence="4">
    <location>
        <begin position="30"/>
        <end position="185"/>
    </location>
</feature>
<dbReference type="NCBIfam" id="NF007570">
    <property type="entry name" value="PRK10201.1"/>
    <property type="match status" value="1"/>
</dbReference>
<evidence type="ECO:0000313" key="5">
    <source>
        <dbReference type="EMBL" id="GLC23508.1"/>
    </source>
</evidence>
<dbReference type="AlphaFoldDB" id="A0AA37QBA8"/>
<dbReference type="PANTHER" id="PTHR12159:SF9">
    <property type="entry name" value="G_T MISMATCH-SPECIFIC THYMINE DNA GLYCOSYLASE"/>
    <property type="match status" value="1"/>
</dbReference>
<dbReference type="InterPro" id="IPR005122">
    <property type="entry name" value="Uracil-DNA_glycosylase-like"/>
</dbReference>
<dbReference type="GO" id="GO:0006285">
    <property type="term" value="P:base-excision repair, AP site formation"/>
    <property type="evidence" value="ECO:0007669"/>
    <property type="project" value="InterPro"/>
</dbReference>
<dbReference type="InterPro" id="IPR036895">
    <property type="entry name" value="Uracil-DNA_glycosylase-like_sf"/>
</dbReference>
<dbReference type="RefSeq" id="WP_284347945.1">
    <property type="nucleotide sequence ID" value="NZ_BRXS01000001.1"/>
</dbReference>
<organism evidence="5 6">
    <name type="scientific">Roseisolibacter agri</name>
    <dbReference type="NCBI Taxonomy" id="2014610"/>
    <lineage>
        <taxon>Bacteria</taxon>
        <taxon>Pseudomonadati</taxon>
        <taxon>Gemmatimonadota</taxon>
        <taxon>Gemmatimonadia</taxon>
        <taxon>Gemmatimonadales</taxon>
        <taxon>Gemmatimonadaceae</taxon>
        <taxon>Roseisolibacter</taxon>
    </lineage>
</organism>
<evidence type="ECO:0000313" key="6">
    <source>
        <dbReference type="Proteomes" id="UP001161325"/>
    </source>
</evidence>
<dbReference type="PANTHER" id="PTHR12159">
    <property type="entry name" value="G/T AND G/U MISMATCH-SPECIFIC DNA GLYCOSYLASE"/>
    <property type="match status" value="1"/>
</dbReference>
<dbReference type="GO" id="GO:0008263">
    <property type="term" value="F:pyrimidine-specific mismatch base pair DNA N-glycosylase activity"/>
    <property type="evidence" value="ECO:0007669"/>
    <property type="project" value="TreeGrafter"/>
</dbReference>
<keyword evidence="6" id="KW-1185">Reference proteome</keyword>
<dbReference type="CDD" id="cd10028">
    <property type="entry name" value="UDG-F2_TDG_MUG"/>
    <property type="match status" value="1"/>
</dbReference>
<name>A0AA37QBA8_9BACT</name>
<dbReference type="SMART" id="SM00986">
    <property type="entry name" value="UDG"/>
    <property type="match status" value="1"/>
</dbReference>
<evidence type="ECO:0000256" key="1">
    <source>
        <dbReference type="ARBA" id="ARBA00022763"/>
    </source>
</evidence>
<dbReference type="Pfam" id="PF03167">
    <property type="entry name" value="UDG"/>
    <property type="match status" value="1"/>
</dbReference>